<dbReference type="InterPro" id="IPR025364">
    <property type="entry name" value="DUF4268"/>
</dbReference>
<gene>
    <name evidence="2" type="ORF">AS359_07630</name>
</gene>
<evidence type="ECO:0000313" key="3">
    <source>
        <dbReference type="Proteomes" id="UP000053300"/>
    </source>
</evidence>
<accession>A0A0W7YUC4</accession>
<dbReference type="Gene3D" id="3.40.1350.10">
    <property type="match status" value="1"/>
</dbReference>
<reference evidence="2 3" key="1">
    <citation type="submission" date="2015-12" db="EMBL/GenBank/DDBJ databases">
        <title>Complete genome sequence of a multi-drug resistant strain Acidovorax sp. 12322-1.</title>
        <authorList>
            <person name="Ming D."/>
            <person name="Wang M."/>
            <person name="Hu S."/>
            <person name="Zhou Y."/>
            <person name="Jiang T."/>
        </authorList>
    </citation>
    <scope>NUCLEOTIDE SEQUENCE [LARGE SCALE GENOMIC DNA]</scope>
    <source>
        <strain evidence="2 3">12322-1</strain>
    </source>
</reference>
<dbReference type="RefSeq" id="WP_058880399.1">
    <property type="nucleotide sequence ID" value="NZ_LPXH01000038.1"/>
</dbReference>
<feature type="domain" description="DUF4268" evidence="1">
    <location>
        <begin position="228"/>
        <end position="363"/>
    </location>
</feature>
<comment type="caution">
    <text evidence="2">The sequence shown here is derived from an EMBL/GenBank/DDBJ whole genome shotgun (WGS) entry which is preliminary data.</text>
</comment>
<evidence type="ECO:0000259" key="1">
    <source>
        <dbReference type="Pfam" id="PF14088"/>
    </source>
</evidence>
<dbReference type="EMBL" id="LPXH01000038">
    <property type="protein sequence ID" value="KUF38759.1"/>
    <property type="molecule type" value="Genomic_DNA"/>
</dbReference>
<organism evidence="2 3">
    <name type="scientific">Comamonas kerstersii</name>
    <dbReference type="NCBI Taxonomy" id="225992"/>
    <lineage>
        <taxon>Bacteria</taxon>
        <taxon>Pseudomonadati</taxon>
        <taxon>Pseudomonadota</taxon>
        <taxon>Betaproteobacteria</taxon>
        <taxon>Burkholderiales</taxon>
        <taxon>Comamonadaceae</taxon>
        <taxon>Comamonas</taxon>
    </lineage>
</organism>
<dbReference type="GO" id="GO:0003676">
    <property type="term" value="F:nucleic acid binding"/>
    <property type="evidence" value="ECO:0007669"/>
    <property type="project" value="InterPro"/>
</dbReference>
<dbReference type="Pfam" id="PF14088">
    <property type="entry name" value="DUF4268"/>
    <property type="match status" value="1"/>
</dbReference>
<evidence type="ECO:0000313" key="2">
    <source>
        <dbReference type="EMBL" id="KUF38759.1"/>
    </source>
</evidence>
<name>A0A0W7YUC4_9BURK</name>
<proteinExistence type="predicted"/>
<protein>
    <recommendedName>
        <fullName evidence="1">DUF4268 domain-containing protein</fullName>
    </recommendedName>
</protein>
<dbReference type="InterPro" id="IPR011856">
    <property type="entry name" value="tRNA_endonuc-like_dom_sf"/>
</dbReference>
<dbReference type="AlphaFoldDB" id="A0A0W7YUC4"/>
<keyword evidence="3" id="KW-1185">Reference proteome</keyword>
<sequence length="375" mass="43947">MYKVNIHLNRVEKIKSSSFQELKFSERNHLQEWIVKQPDIFGEELLIIQKEFDGFDETKERLDLLALDKGGNLVVIENKLDDSGRDVVWQSVKYASYCSALSKTNILEIYQKYLSKQNIQQDAKKNICDFFDKEEFDSVVLNNGFMQRIIMVAANFRKEVTSTVLWLMKHGVNIKCFKATPFKNNDEIYLSVEQIIPLPEAEELMIGIAEKERQETDTELGNVKRENLRKEFWQHTLEFFNKNNLDIYKGVSPSKDHWLNTGAGISGVHYSLIFLKDEIRVEFALDTGSKNSNKSMFDYLFSKKNEIENTFKESLVWRKLEDKKVSLIQFSKSIDADNKENWNEMADWMMKNIQNMKNTFSKYTGELRVINQNSN</sequence>
<dbReference type="Proteomes" id="UP000053300">
    <property type="component" value="Unassembled WGS sequence"/>
</dbReference>